<dbReference type="RefSeq" id="WP_231062058.1">
    <property type="nucleotide sequence ID" value="NZ_JAJNOR010000003.1"/>
</dbReference>
<name>A0AAP2RIB0_9FIRM</name>
<dbReference type="EMBL" id="JAJNOR010000003">
    <property type="protein sequence ID" value="MCD2492140.1"/>
    <property type="molecule type" value="Genomic_DNA"/>
</dbReference>
<dbReference type="AlphaFoldDB" id="A0AAP2RIB0"/>
<proteinExistence type="predicted"/>
<dbReference type="Pfam" id="PF05045">
    <property type="entry name" value="RgpF"/>
    <property type="match status" value="1"/>
</dbReference>
<accession>A0AAP2RIB0</accession>
<dbReference type="Proteomes" id="UP001299265">
    <property type="component" value="Unassembled WGS sequence"/>
</dbReference>
<evidence type="ECO:0000313" key="2">
    <source>
        <dbReference type="Proteomes" id="UP001299265"/>
    </source>
</evidence>
<comment type="caution">
    <text evidence="1">The sequence shown here is derived from an EMBL/GenBank/DDBJ whole genome shotgun (WGS) entry which is preliminary data.</text>
</comment>
<keyword evidence="2" id="KW-1185">Reference proteome</keyword>
<organism evidence="1 2">
    <name type="scientific">Lientehia hominis</name>
    <dbReference type="NCBI Taxonomy" id="2897778"/>
    <lineage>
        <taxon>Bacteria</taxon>
        <taxon>Bacillati</taxon>
        <taxon>Bacillota</taxon>
        <taxon>Clostridia</taxon>
        <taxon>Lachnospirales</taxon>
        <taxon>Lachnospiraceae</taxon>
        <taxon>Lientehia</taxon>
    </lineage>
</organism>
<dbReference type="InterPro" id="IPR007739">
    <property type="entry name" value="RgpF"/>
</dbReference>
<reference evidence="1 2" key="1">
    <citation type="submission" date="2021-11" db="EMBL/GenBank/DDBJ databases">
        <title>Lacrimispora sp. nov. NSJ-141 isolated from human feces.</title>
        <authorList>
            <person name="Abdugheni R."/>
        </authorList>
    </citation>
    <scope>NUCLEOTIDE SEQUENCE [LARGE SCALE GENOMIC DNA]</scope>
    <source>
        <strain evidence="1 2">NSJ-141</strain>
    </source>
</reference>
<protein>
    <submittedName>
        <fullName evidence="1">Rhamnan synthesis F family protein</fullName>
    </submittedName>
</protein>
<gene>
    <name evidence="1" type="ORF">LQE92_05800</name>
</gene>
<evidence type="ECO:0000313" key="1">
    <source>
        <dbReference type="EMBL" id="MCD2492140.1"/>
    </source>
</evidence>
<feature type="non-terminal residue" evidence="1">
    <location>
        <position position="319"/>
    </location>
</feature>
<sequence length="319" mass="38294">MKIEKGTKNRAVIYFFYDRQGVVDRYVSYMLREMKKCARDIYVVVNGTLTEAGRRAFQEFTGCVWERENEGLDVGAYKYALKKIGWEKLGEYDELVMMNHTIMGPVFALQEMFDGMGRRDLDFWGANIYYKVDFDPYGIIDCGYIREHLQSHFIVARRTLFGSEDYRRYWDDLPKITTYKESVAYHETYFTNHFAELGYKWQAYAQWDGLEEYGEYPLLKMPAELMKRTRCPFFKRRSFMHDYDDFLHSTYGEPTVKLMKFLREETDYDVDMIWENILRCENQADIKKCMNLNYVVSSRESEDMSELFHKKKVALIYHF</sequence>